<dbReference type="PANTHER" id="PTHR30287:SF1">
    <property type="entry name" value="INNER MEMBRANE PROTEIN"/>
    <property type="match status" value="1"/>
</dbReference>
<organism evidence="8 9">
    <name type="scientific">Actinomadura macrotermitis</name>
    <dbReference type="NCBI Taxonomy" id="2585200"/>
    <lineage>
        <taxon>Bacteria</taxon>
        <taxon>Bacillati</taxon>
        <taxon>Actinomycetota</taxon>
        <taxon>Actinomycetes</taxon>
        <taxon>Streptosporangiales</taxon>
        <taxon>Thermomonosporaceae</taxon>
        <taxon>Actinomadura</taxon>
    </lineage>
</organism>
<feature type="transmembrane region" description="Helical" evidence="6">
    <location>
        <begin position="413"/>
        <end position="435"/>
    </location>
</feature>
<dbReference type="PANTHER" id="PTHR30287">
    <property type="entry name" value="MEMBRANE COMPONENT OF PREDICTED ABC SUPERFAMILY METABOLITE UPTAKE TRANSPORTER"/>
    <property type="match status" value="1"/>
</dbReference>
<feature type="transmembrane region" description="Helical" evidence="6">
    <location>
        <begin position="317"/>
        <end position="346"/>
    </location>
</feature>
<dbReference type="OrthoDB" id="3405625at2"/>
<keyword evidence="5 6" id="KW-0472">Membrane</keyword>
<feature type="transmembrane region" description="Helical" evidence="6">
    <location>
        <begin position="366"/>
        <end position="384"/>
    </location>
</feature>
<dbReference type="InterPro" id="IPR038766">
    <property type="entry name" value="Membrane_comp_ABC_pdt"/>
</dbReference>
<feature type="domain" description="ABC3 transporter permease C-terminal" evidence="7">
    <location>
        <begin position="277"/>
        <end position="395"/>
    </location>
</feature>
<keyword evidence="9" id="KW-1185">Reference proteome</keyword>
<proteinExistence type="predicted"/>
<protein>
    <recommendedName>
        <fullName evidence="7">ABC3 transporter permease C-terminal domain-containing protein</fullName>
    </recommendedName>
</protein>
<feature type="transmembrane region" description="Helical" evidence="6">
    <location>
        <begin position="782"/>
        <end position="810"/>
    </location>
</feature>
<reference evidence="8 9" key="1">
    <citation type="submission" date="2019-10" db="EMBL/GenBank/DDBJ databases">
        <title>Actinomadura rubteroloni sp. nov. and Actinomadura macrotermitis sp. nov., isolated from the gut of fungus growing-termite Macrotermes natalensis.</title>
        <authorList>
            <person name="Benndorf R."/>
            <person name="Martin K."/>
            <person name="Kuefner M."/>
            <person name="De Beer W."/>
            <person name="Kaster A.-K."/>
            <person name="Vollmers J."/>
            <person name="Poulsen M."/>
            <person name="Beemelmanns C."/>
        </authorList>
    </citation>
    <scope>NUCLEOTIDE SEQUENCE [LARGE SCALE GENOMIC DNA]</scope>
    <source>
        <strain evidence="8 9">RB68</strain>
    </source>
</reference>
<evidence type="ECO:0000259" key="7">
    <source>
        <dbReference type="Pfam" id="PF02687"/>
    </source>
</evidence>
<dbReference type="AlphaFoldDB" id="A0A7K0BQX2"/>
<dbReference type="RefSeq" id="WP_153531140.1">
    <property type="nucleotide sequence ID" value="NZ_WEGH01000001.1"/>
</dbReference>
<dbReference type="Pfam" id="PF02687">
    <property type="entry name" value="FtsX"/>
    <property type="match status" value="2"/>
</dbReference>
<dbReference type="Proteomes" id="UP000487268">
    <property type="component" value="Unassembled WGS sequence"/>
</dbReference>
<evidence type="ECO:0000256" key="6">
    <source>
        <dbReference type="SAM" id="Phobius"/>
    </source>
</evidence>
<evidence type="ECO:0000256" key="3">
    <source>
        <dbReference type="ARBA" id="ARBA00022692"/>
    </source>
</evidence>
<feature type="transmembrane region" description="Helical" evidence="6">
    <location>
        <begin position="487"/>
        <end position="509"/>
    </location>
</feature>
<dbReference type="EMBL" id="WEGH01000001">
    <property type="protein sequence ID" value="MQY03134.1"/>
    <property type="molecule type" value="Genomic_DNA"/>
</dbReference>
<comment type="subcellular location">
    <subcellularLocation>
        <location evidence="1">Cell membrane</location>
        <topology evidence="1">Multi-pass membrane protein</topology>
    </subcellularLocation>
</comment>
<gene>
    <name evidence="8" type="ORF">ACRB68_11750</name>
</gene>
<evidence type="ECO:0000256" key="4">
    <source>
        <dbReference type="ARBA" id="ARBA00022989"/>
    </source>
</evidence>
<keyword evidence="4 6" id="KW-1133">Transmembrane helix</keyword>
<feature type="domain" description="ABC3 transporter permease C-terminal" evidence="7">
    <location>
        <begin position="740"/>
        <end position="851"/>
    </location>
</feature>
<feature type="transmembrane region" description="Helical" evidence="6">
    <location>
        <begin position="441"/>
        <end position="466"/>
    </location>
</feature>
<dbReference type="InterPro" id="IPR003838">
    <property type="entry name" value="ABC3_permease_C"/>
</dbReference>
<feature type="transmembrane region" description="Helical" evidence="6">
    <location>
        <begin position="273"/>
        <end position="297"/>
    </location>
</feature>
<feature type="transmembrane region" description="Helical" evidence="6">
    <location>
        <begin position="21"/>
        <end position="43"/>
    </location>
</feature>
<name>A0A7K0BQX2_9ACTN</name>
<feature type="transmembrane region" description="Helical" evidence="6">
    <location>
        <begin position="830"/>
        <end position="854"/>
    </location>
</feature>
<keyword evidence="3 6" id="KW-0812">Transmembrane</keyword>
<feature type="transmembrane region" description="Helical" evidence="6">
    <location>
        <begin position="737"/>
        <end position="761"/>
    </location>
</feature>
<evidence type="ECO:0000313" key="8">
    <source>
        <dbReference type="EMBL" id="MQY03134.1"/>
    </source>
</evidence>
<accession>A0A7K0BQX2</accession>
<evidence type="ECO:0000256" key="1">
    <source>
        <dbReference type="ARBA" id="ARBA00004651"/>
    </source>
</evidence>
<evidence type="ECO:0000256" key="2">
    <source>
        <dbReference type="ARBA" id="ARBA00022475"/>
    </source>
</evidence>
<keyword evidence="2" id="KW-1003">Cell membrane</keyword>
<comment type="caution">
    <text evidence="8">The sequence shown here is derived from an EMBL/GenBank/DDBJ whole genome shotgun (WGS) entry which is preliminary data.</text>
</comment>
<evidence type="ECO:0000313" key="9">
    <source>
        <dbReference type="Proteomes" id="UP000487268"/>
    </source>
</evidence>
<sequence length="867" mass="88747">MSGRRAALRIAWRETVRAKGRTALVLCMIGLPVAVLAGLAVLLKTSEWSPREALPYEVGAADARLAGEGHGPVRQDLTGMVTEARGQGRPWTTAEVAQTVTARYGAGARIVPWTRNIPTAVVTPRGARPATGVQIDLRDPLARGLYEVTEGRPPAAADEVALPPDYAGRGFRIGAPVRLFREDRTLRLVGFVRDPRDHTAPIVLTPPGARSAEGATQEWLLAAGRAVTWADVQDLNKAGLTALSRAVVQDPPAGAGPRDTAAEADELRSMLPVYVLAGAMIMLEIVLLAGPAFAVGIRRQRRQLALVAASGGAAPHLRWIVLGTGLAAGTLAAIGGAVLGIGGAAALKPVLELLGDRRLGPLEVPWAPIAGAMLLAVLSGLAAASVPARQAARMDVVAALAGRRETGRARRGWPVAGAVLVGGGMLFSTLASGPLHELGPAAGAAAIIIGCVLAGPAIVGAAGRFAGVLPLPLRLAVRDGARNRGRAAPAVAAIMAVVAGVTVLGIGGASDHAQERLEYRPELPMGSAVLRLPDGPGAARAAEAVIRQELPGVPAVPLRALPGEGSACPAEDAAKCPTVSFSAERADGVRMLSFGPLVGGAREARLLLGRDDPAVSAALAAGKVVLFDARPTATTTATVSVMRDEQPRPVRELPGLPAFAVPQDVHVEALVPPAVARRLGLPVTTAAYGIDRADHRVSPQEEDRLKERFTVLSGANRSDASSVYVERGFTGKVDGTLLLLAAAAAVLALGGSLIATGLSAADARADLATLAAIGARPRTRRLLMMGQAGFIALVGCWLGVAAGLVPGIAVAGPLTADAPDGVPAHGVIVAMPWSLLALIMVGLPLAATLAAGVFTRSRLPLARRAAP</sequence>
<dbReference type="GO" id="GO:0005886">
    <property type="term" value="C:plasma membrane"/>
    <property type="evidence" value="ECO:0007669"/>
    <property type="project" value="UniProtKB-SubCell"/>
</dbReference>
<evidence type="ECO:0000256" key="5">
    <source>
        <dbReference type="ARBA" id="ARBA00023136"/>
    </source>
</evidence>